<feature type="compositionally biased region" description="Low complexity" evidence="1">
    <location>
        <begin position="557"/>
        <end position="572"/>
    </location>
</feature>
<protein>
    <recommendedName>
        <fullName evidence="4">Rab-like protein 6</fullName>
    </recommendedName>
</protein>
<organism evidence="2 3">
    <name type="scientific">Larinioides sclopetarius</name>
    <dbReference type="NCBI Taxonomy" id="280406"/>
    <lineage>
        <taxon>Eukaryota</taxon>
        <taxon>Metazoa</taxon>
        <taxon>Ecdysozoa</taxon>
        <taxon>Arthropoda</taxon>
        <taxon>Chelicerata</taxon>
        <taxon>Arachnida</taxon>
        <taxon>Araneae</taxon>
        <taxon>Araneomorphae</taxon>
        <taxon>Entelegynae</taxon>
        <taxon>Araneoidea</taxon>
        <taxon>Araneidae</taxon>
        <taxon>Larinioides</taxon>
    </lineage>
</organism>
<evidence type="ECO:0000313" key="2">
    <source>
        <dbReference type="EMBL" id="CAL1285571.1"/>
    </source>
</evidence>
<dbReference type="PRINTS" id="PR00449">
    <property type="entry name" value="RASTRNSFRMNG"/>
</dbReference>
<feature type="region of interest" description="Disordered" evidence="1">
    <location>
        <begin position="480"/>
        <end position="538"/>
    </location>
</feature>
<accession>A0AAV2ANJ2</accession>
<name>A0AAV2ANJ2_9ARAC</name>
<evidence type="ECO:0008006" key="4">
    <source>
        <dbReference type="Google" id="ProtNLM"/>
    </source>
</evidence>
<dbReference type="PROSITE" id="PS51419">
    <property type="entry name" value="RAB"/>
    <property type="match status" value="1"/>
</dbReference>
<dbReference type="SUPFAM" id="SSF52540">
    <property type="entry name" value="P-loop containing nucleoside triphosphate hydrolases"/>
    <property type="match status" value="1"/>
</dbReference>
<dbReference type="GO" id="GO:0005525">
    <property type="term" value="F:GTP binding"/>
    <property type="evidence" value="ECO:0007669"/>
    <property type="project" value="InterPro"/>
</dbReference>
<evidence type="ECO:0000313" key="3">
    <source>
        <dbReference type="Proteomes" id="UP001497382"/>
    </source>
</evidence>
<dbReference type="PANTHER" id="PTHR14932">
    <property type="entry name" value="RAS GTPASE-RELATED"/>
    <property type="match status" value="1"/>
</dbReference>
<dbReference type="Gene3D" id="3.40.50.300">
    <property type="entry name" value="P-loop containing nucleotide triphosphate hydrolases"/>
    <property type="match status" value="1"/>
</dbReference>
<sequence length="675" mass="74941">MFNALKKLVSSHDASSKGLPPPGVQAMGLSLQRKFAKGVQYNMKIIIKGDRNVGKSCLFARLQGKKFIEEYLPTEEIQVASIQWNYKATDDVVKVEVWDVVDKGKKRKKIDGLKLDNKGSEVPEEAALDAEFIDVYKGTNGVILVLDITKQWTFAYVQKELPLIPHHIPVLVLSNHRDMGHHRTVTEDQVRFFIDSLERPGDSAQIRYAEGSMRNGFGLKYLHKFFNLPFLQLQRETLLKQLEINNSEIQATVEELDCLSESEEQNYDVFLDHLTNRRRQVAEQLSQVPTSASIESVNAFSVNQANGTAEQSPITPSYSSPPQMAPKSISMPANLSQSVGDNSCAPVVIAPPTAPITSPEPPKQESGFISRLFNKSSSPSSKKASQESNAKNETIVKPPTVNSENVASVDDFVPDDADQTFNSFLEDSPKNTATENAANIPEVESESEDDTGNPMVAGFQDELDPEDVVVNVKNVAVHENKNVLSDHSSEDEQPASLKSIEKAAEAPISMDDTVSLEKEDDSSEVQSPASPVTMLNLEAEDLNILENMYDFKRKTSSETPSVPSRSSPSATPEGSEAVSEDSSSTKTKKHKHKSKNKDESRSHRKSHKHKKHKEKDDVTNKKETAQKKKHREVGELDSSSDVDKLEEFLGTNESGLPSQQERRRGKNNQLPKEDY</sequence>
<proteinExistence type="predicted"/>
<feature type="region of interest" description="Disordered" evidence="1">
    <location>
        <begin position="550"/>
        <end position="675"/>
    </location>
</feature>
<dbReference type="GO" id="GO:0005634">
    <property type="term" value="C:nucleus"/>
    <property type="evidence" value="ECO:0007669"/>
    <property type="project" value="TreeGrafter"/>
</dbReference>
<dbReference type="InterPro" id="IPR027417">
    <property type="entry name" value="P-loop_NTPase"/>
</dbReference>
<feature type="region of interest" description="Disordered" evidence="1">
    <location>
        <begin position="305"/>
        <end position="337"/>
    </location>
</feature>
<comment type="caution">
    <text evidence="2">The sequence shown here is derived from an EMBL/GenBank/DDBJ whole genome shotgun (WGS) entry which is preliminary data.</text>
</comment>
<dbReference type="AlphaFoldDB" id="A0AAV2ANJ2"/>
<reference evidence="2 3" key="1">
    <citation type="submission" date="2024-04" db="EMBL/GenBank/DDBJ databases">
        <authorList>
            <person name="Rising A."/>
            <person name="Reimegard J."/>
            <person name="Sonavane S."/>
            <person name="Akerstrom W."/>
            <person name="Nylinder S."/>
            <person name="Hedman E."/>
            <person name="Kallberg Y."/>
        </authorList>
    </citation>
    <scope>NUCLEOTIDE SEQUENCE [LARGE SCALE GENOMIC DNA]</scope>
</reference>
<feature type="compositionally biased region" description="Polar residues" evidence="1">
    <location>
        <begin position="419"/>
        <end position="437"/>
    </location>
</feature>
<dbReference type="EMBL" id="CAXIEN010000192">
    <property type="protein sequence ID" value="CAL1285571.1"/>
    <property type="molecule type" value="Genomic_DNA"/>
</dbReference>
<evidence type="ECO:0000256" key="1">
    <source>
        <dbReference type="SAM" id="MobiDB-lite"/>
    </source>
</evidence>
<keyword evidence="3" id="KW-1185">Reference proteome</keyword>
<dbReference type="PANTHER" id="PTHR14932:SF1">
    <property type="entry name" value="RAB-LIKE PROTEIN 6"/>
    <property type="match status" value="1"/>
</dbReference>
<dbReference type="InterPro" id="IPR040385">
    <property type="entry name" value="RABL6"/>
</dbReference>
<dbReference type="SMART" id="SM00175">
    <property type="entry name" value="RAB"/>
    <property type="match status" value="1"/>
</dbReference>
<dbReference type="GO" id="GO:0005829">
    <property type="term" value="C:cytosol"/>
    <property type="evidence" value="ECO:0007669"/>
    <property type="project" value="TreeGrafter"/>
</dbReference>
<feature type="compositionally biased region" description="Basic residues" evidence="1">
    <location>
        <begin position="602"/>
        <end position="613"/>
    </location>
</feature>
<feature type="region of interest" description="Disordered" evidence="1">
    <location>
        <begin position="373"/>
        <end position="465"/>
    </location>
</feature>
<dbReference type="Proteomes" id="UP001497382">
    <property type="component" value="Unassembled WGS sequence"/>
</dbReference>
<feature type="compositionally biased region" description="Polar residues" evidence="1">
    <location>
        <begin position="305"/>
        <end position="322"/>
    </location>
</feature>
<gene>
    <name evidence="2" type="ORF">LARSCL_LOCUS13785</name>
</gene>
<feature type="compositionally biased region" description="Basic residues" evidence="1">
    <location>
        <begin position="586"/>
        <end position="595"/>
    </location>
</feature>
<dbReference type="Pfam" id="PF08477">
    <property type="entry name" value="Roc"/>
    <property type="match status" value="1"/>
</dbReference>
<feature type="compositionally biased region" description="Low complexity" evidence="1">
    <location>
        <begin position="373"/>
        <end position="388"/>
    </location>
</feature>
<feature type="compositionally biased region" description="Basic and acidic residues" evidence="1">
    <location>
        <begin position="614"/>
        <end position="626"/>
    </location>
</feature>